<organism evidence="1 2">
    <name type="scientific">Rhynchophorus ferrugineus</name>
    <name type="common">Red palm weevil</name>
    <name type="synonym">Curculio ferrugineus</name>
    <dbReference type="NCBI Taxonomy" id="354439"/>
    <lineage>
        <taxon>Eukaryota</taxon>
        <taxon>Metazoa</taxon>
        <taxon>Ecdysozoa</taxon>
        <taxon>Arthropoda</taxon>
        <taxon>Hexapoda</taxon>
        <taxon>Insecta</taxon>
        <taxon>Pterygota</taxon>
        <taxon>Neoptera</taxon>
        <taxon>Endopterygota</taxon>
        <taxon>Coleoptera</taxon>
        <taxon>Polyphaga</taxon>
        <taxon>Cucujiformia</taxon>
        <taxon>Curculionidae</taxon>
        <taxon>Dryophthorinae</taxon>
        <taxon>Rhynchophorus</taxon>
    </lineage>
</organism>
<dbReference type="EMBL" id="JAACXV010014542">
    <property type="protein sequence ID" value="KAF7266445.1"/>
    <property type="molecule type" value="Genomic_DNA"/>
</dbReference>
<dbReference type="Proteomes" id="UP000625711">
    <property type="component" value="Unassembled WGS sequence"/>
</dbReference>
<protein>
    <submittedName>
        <fullName evidence="1">Uncharacterized protein</fullName>
    </submittedName>
</protein>
<accession>A0A834M4F5</accession>
<proteinExistence type="predicted"/>
<evidence type="ECO:0000313" key="1">
    <source>
        <dbReference type="EMBL" id="KAF7266445.1"/>
    </source>
</evidence>
<dbReference type="AlphaFoldDB" id="A0A834M4F5"/>
<reference evidence="1" key="1">
    <citation type="submission" date="2020-08" db="EMBL/GenBank/DDBJ databases">
        <title>Genome sequencing and assembly of the red palm weevil Rhynchophorus ferrugineus.</title>
        <authorList>
            <person name="Dias G.B."/>
            <person name="Bergman C.M."/>
            <person name="Manee M."/>
        </authorList>
    </citation>
    <scope>NUCLEOTIDE SEQUENCE</scope>
    <source>
        <strain evidence="1">AA-2017</strain>
        <tissue evidence="1">Whole larva</tissue>
    </source>
</reference>
<gene>
    <name evidence="1" type="ORF">GWI33_020230</name>
</gene>
<sequence length="78" mass="8646">MPLGLASSQPKRHDVRAWHVIIGEISECLQQLQNLANKFACLPPTILLKSDDTECNLGYAYAKIDEQDTKNDFNGGLS</sequence>
<name>A0A834M4F5_RHYFE</name>
<evidence type="ECO:0000313" key="2">
    <source>
        <dbReference type="Proteomes" id="UP000625711"/>
    </source>
</evidence>
<keyword evidence="2" id="KW-1185">Reference proteome</keyword>
<comment type="caution">
    <text evidence="1">The sequence shown here is derived from an EMBL/GenBank/DDBJ whole genome shotgun (WGS) entry which is preliminary data.</text>
</comment>